<dbReference type="Proteomes" id="UP000640725">
    <property type="component" value="Unassembled WGS sequence"/>
</dbReference>
<evidence type="ECO:0000313" key="2">
    <source>
        <dbReference type="Proteomes" id="UP000640725"/>
    </source>
</evidence>
<dbReference type="EMBL" id="JADEWU010000067">
    <property type="protein sequence ID" value="MBE9145738.1"/>
    <property type="molecule type" value="Genomic_DNA"/>
</dbReference>
<keyword evidence="2" id="KW-1185">Reference proteome</keyword>
<comment type="caution">
    <text evidence="1">The sequence shown here is derived from an EMBL/GenBank/DDBJ whole genome shotgun (WGS) entry which is preliminary data.</text>
</comment>
<accession>A0ABR9UH17</accession>
<protein>
    <submittedName>
        <fullName evidence="1">Helix-turn-helix domain-containing protein</fullName>
    </submittedName>
</protein>
<organism evidence="1 2">
    <name type="scientific">Planktothrix mougeotii LEGE 06226</name>
    <dbReference type="NCBI Taxonomy" id="1828728"/>
    <lineage>
        <taxon>Bacteria</taxon>
        <taxon>Bacillati</taxon>
        <taxon>Cyanobacteriota</taxon>
        <taxon>Cyanophyceae</taxon>
        <taxon>Oscillatoriophycideae</taxon>
        <taxon>Oscillatoriales</taxon>
        <taxon>Microcoleaceae</taxon>
        <taxon>Planktothrix</taxon>
    </lineage>
</organism>
<name>A0ABR9UH17_9CYAN</name>
<sequence length="144" mass="16539">MADQQERQVLEKLEHFLETTHSQPITLNRNGEEMLLPESVNYALRQVIHAMVSGKAVTIVADDQYMTLQEASDFLNISPPYLITLLEQGEFSAVDIGSTQHILFKDISIYKQNRDIKRRQDLNELTAFLQDEGFYSESSSDVMR</sequence>
<proteinExistence type="predicted"/>
<evidence type="ECO:0000313" key="1">
    <source>
        <dbReference type="EMBL" id="MBE9145738.1"/>
    </source>
</evidence>
<gene>
    <name evidence="1" type="ORF">IQ236_21345</name>
</gene>
<reference evidence="1 2" key="1">
    <citation type="submission" date="2020-10" db="EMBL/GenBank/DDBJ databases">
        <authorList>
            <person name="Castelo-Branco R."/>
            <person name="Eusebio N."/>
            <person name="Adriana R."/>
            <person name="Vieira A."/>
            <person name="Brugerolle De Fraissinette N."/>
            <person name="Rezende De Castro R."/>
            <person name="Schneider M.P."/>
            <person name="Vasconcelos V."/>
            <person name="Leao P.N."/>
        </authorList>
    </citation>
    <scope>NUCLEOTIDE SEQUENCE [LARGE SCALE GENOMIC DNA]</scope>
    <source>
        <strain evidence="1 2">LEGE 06226</strain>
    </source>
</reference>